<organism evidence="2 3">
    <name type="scientific">Eiseniibacteriota bacterium</name>
    <dbReference type="NCBI Taxonomy" id="2212470"/>
    <lineage>
        <taxon>Bacteria</taxon>
        <taxon>Candidatus Eiseniibacteriota</taxon>
    </lineage>
</organism>
<dbReference type="InterPro" id="IPR028098">
    <property type="entry name" value="Glyco_trans_4-like_N"/>
</dbReference>
<sequence>MSTPRRILIFAYFFPPLGGAGVQRVVKLVKHLPSLGWEPTVVTVRARDYWMEDATLQAELGPSVRVVRTPSLTGLSLLRRVAPRAGGRGAGRRSGRGLALLRRAAAWALLPDSYIGWMPFAVRAGARLLAGTRYDCLLTTSSPDSAHLIGRFLARRSGVCWVADFRDPWTRRLSFSPPTAWHRRRHEILEASVLRESSLVTVTSEETRADYLARCPALPAGKIAVVTNGFDEEDFAELEGEEPDGGRLRILHAGQLNPERPARPFLEGMRLFLERRPAARARIEARFVGPCYERDRADAERLGLGDCVRFEPALAHAQVVRELRRSHLLLLMEHDSARGGLILPGKIFEYLRARRPILGLLPPGAAWKLIEDLRAGRCCRTGDAEGCAEALAGSYDDWRAGRWGPTPLSDAVLAPYERRALARRFVDLVAERLSGRDSADL</sequence>
<dbReference type="SUPFAM" id="SSF53756">
    <property type="entry name" value="UDP-Glycosyltransferase/glycogen phosphorylase"/>
    <property type="match status" value="1"/>
</dbReference>
<evidence type="ECO:0000313" key="2">
    <source>
        <dbReference type="EMBL" id="MBM3316882.1"/>
    </source>
</evidence>
<feature type="domain" description="Glycosyltransferase subfamily 4-like N-terminal" evidence="1">
    <location>
        <begin position="22"/>
        <end position="229"/>
    </location>
</feature>
<dbReference type="Gene3D" id="3.40.50.2000">
    <property type="entry name" value="Glycogen Phosphorylase B"/>
    <property type="match status" value="2"/>
</dbReference>
<evidence type="ECO:0000313" key="3">
    <source>
        <dbReference type="Proteomes" id="UP000748308"/>
    </source>
</evidence>
<name>A0A937X9U9_UNCEI</name>
<dbReference type="Pfam" id="PF13579">
    <property type="entry name" value="Glyco_trans_4_4"/>
    <property type="match status" value="1"/>
</dbReference>
<accession>A0A937X9U9</accession>
<evidence type="ECO:0000259" key="1">
    <source>
        <dbReference type="Pfam" id="PF13579"/>
    </source>
</evidence>
<proteinExistence type="predicted"/>
<dbReference type="PANTHER" id="PTHR12526">
    <property type="entry name" value="GLYCOSYLTRANSFERASE"/>
    <property type="match status" value="1"/>
</dbReference>
<comment type="caution">
    <text evidence="2">The sequence shown here is derived from an EMBL/GenBank/DDBJ whole genome shotgun (WGS) entry which is preliminary data.</text>
</comment>
<dbReference type="AlphaFoldDB" id="A0A937X9U9"/>
<gene>
    <name evidence="2" type="ORF">FJY75_03425</name>
</gene>
<dbReference type="CDD" id="cd03794">
    <property type="entry name" value="GT4_WbuB-like"/>
    <property type="match status" value="1"/>
</dbReference>
<dbReference type="EMBL" id="VGIY01000052">
    <property type="protein sequence ID" value="MBM3316882.1"/>
    <property type="molecule type" value="Genomic_DNA"/>
</dbReference>
<protein>
    <submittedName>
        <fullName evidence="2">Glycosyltransferase family 4 protein</fullName>
    </submittedName>
</protein>
<reference evidence="2" key="1">
    <citation type="submission" date="2019-03" db="EMBL/GenBank/DDBJ databases">
        <title>Lake Tanganyika Metagenome-Assembled Genomes (MAGs).</title>
        <authorList>
            <person name="Tran P."/>
        </authorList>
    </citation>
    <scope>NUCLEOTIDE SEQUENCE</scope>
    <source>
        <strain evidence="2">M_DeepCast_400m_m2_100</strain>
    </source>
</reference>
<dbReference type="Proteomes" id="UP000748308">
    <property type="component" value="Unassembled WGS sequence"/>
</dbReference>